<feature type="transmembrane region" description="Helical" evidence="7">
    <location>
        <begin position="269"/>
        <end position="288"/>
    </location>
</feature>
<evidence type="ECO:0000256" key="1">
    <source>
        <dbReference type="ARBA" id="ARBA00004651"/>
    </source>
</evidence>
<keyword evidence="3" id="KW-0547">Nucleotide-binding</keyword>
<dbReference type="EMBL" id="CP004120">
    <property type="protein sequence ID" value="AGT43646.1"/>
    <property type="molecule type" value="Genomic_DNA"/>
</dbReference>
<evidence type="ECO:0000256" key="4">
    <source>
        <dbReference type="ARBA" id="ARBA00022840"/>
    </source>
</evidence>
<dbReference type="SMART" id="SM00382">
    <property type="entry name" value="AAA"/>
    <property type="match status" value="1"/>
</dbReference>
<dbReference type="Pfam" id="PF00005">
    <property type="entry name" value="ABC_tran"/>
    <property type="match status" value="1"/>
</dbReference>
<feature type="transmembrane region" description="Helical" evidence="7">
    <location>
        <begin position="52"/>
        <end position="70"/>
    </location>
</feature>
<feature type="transmembrane region" description="Helical" evidence="7">
    <location>
        <begin position="239"/>
        <end position="257"/>
    </location>
</feature>
<dbReference type="Gene3D" id="3.40.50.300">
    <property type="entry name" value="P-loop containing nucleotide triphosphate hydrolases"/>
    <property type="match status" value="1"/>
</dbReference>
<dbReference type="KEGG" id="tped:TPE_1151"/>
<keyword evidence="11" id="KW-1185">Reference proteome</keyword>
<dbReference type="PANTHER" id="PTHR24221:SF654">
    <property type="entry name" value="ATP-BINDING CASSETTE SUB-FAMILY B MEMBER 6"/>
    <property type="match status" value="1"/>
</dbReference>
<dbReference type="HOGENOM" id="CLU_502410_0_0_12"/>
<evidence type="ECO:0000256" key="6">
    <source>
        <dbReference type="ARBA" id="ARBA00023136"/>
    </source>
</evidence>
<feature type="transmembrane region" description="Helical" evidence="7">
    <location>
        <begin position="151"/>
        <end position="168"/>
    </location>
</feature>
<dbReference type="STRING" id="1291379.TPE_1151"/>
<evidence type="ECO:0000256" key="3">
    <source>
        <dbReference type="ARBA" id="ARBA00022741"/>
    </source>
</evidence>
<keyword evidence="6 7" id="KW-0472">Membrane</keyword>
<dbReference type="PROSITE" id="PS50893">
    <property type="entry name" value="ABC_TRANSPORTER_2"/>
    <property type="match status" value="1"/>
</dbReference>
<dbReference type="GO" id="GO:0034040">
    <property type="term" value="F:ATPase-coupled lipid transmembrane transporter activity"/>
    <property type="evidence" value="ECO:0007669"/>
    <property type="project" value="TreeGrafter"/>
</dbReference>
<dbReference type="CDD" id="cd03228">
    <property type="entry name" value="ABCC_MRP_Like"/>
    <property type="match status" value="1"/>
</dbReference>
<feature type="transmembrane region" description="Helical" evidence="7">
    <location>
        <begin position="12"/>
        <end position="32"/>
    </location>
</feature>
<dbReference type="PROSITE" id="PS00211">
    <property type="entry name" value="ABC_TRANSPORTER_1"/>
    <property type="match status" value="1"/>
</dbReference>
<dbReference type="Gene3D" id="1.20.1560.10">
    <property type="entry name" value="ABC transporter type 1, transmembrane domain"/>
    <property type="match status" value="1"/>
</dbReference>
<keyword evidence="2 7" id="KW-0812">Transmembrane</keyword>
<dbReference type="InterPro" id="IPR017871">
    <property type="entry name" value="ABC_transporter-like_CS"/>
</dbReference>
<evidence type="ECO:0000256" key="5">
    <source>
        <dbReference type="ARBA" id="ARBA00022989"/>
    </source>
</evidence>
<dbReference type="PATRIC" id="fig|1291379.3.peg.1146"/>
<dbReference type="GO" id="GO:0140359">
    <property type="term" value="F:ABC-type transporter activity"/>
    <property type="evidence" value="ECO:0007669"/>
    <property type="project" value="InterPro"/>
</dbReference>
<sequence>MRKNIFFKMYLKYTPIYAVIFVLDVFSIYVFFKLSDFLIGFTQNISEFKNTAHEISAYLITLLPIFLYFISRVFDSFKYKLIQIFLLTKPKEFLQALILKNIMTSNLNIDNILDINRKINGFTSAVAAMRSPILNILKISVSIYAVAKLNFIVSVIGFGCMLIIFFIGRKFLKYEKRGFDNINTAQSHSIGLLTEMADSASTIHFNSAEDFFIQRFTKTVNYLSRSFQLTGFTGRFRELFFTLFPFILPLIFIYINLNSTNKMESLAGVYSVFLLFLPVVVSLINTDFKTYKGLKFFTYLKPFIKSKRLTFFPERISSINMENINLIADGKNILNDITLEFKANEKVGIIGKTGSGKSVIAKTLMLNLAPSSGKIKYNEKQVLYGSSAGNLIGYAGSDTFIFSGTLKENILLGLENYDKNFLTEAIKLFSFSFAEDDVLHKNLSGGEKARIGVLRALIRKPDFLIIDEALSSVSSKLADEIINFIQPYIKMLIIISHRFSDIKDMERIIMIKDGCIVFDKPKDTAMQNEFLRSLFSEQKINYLF</sequence>
<feature type="domain" description="ABC transporter" evidence="8">
    <location>
        <begin position="319"/>
        <end position="538"/>
    </location>
</feature>
<protein>
    <submittedName>
        <fullName evidence="10">Bacteriocin ABC transporter ATP-binding/permease</fullName>
    </submittedName>
</protein>
<dbReference type="InterPro" id="IPR039421">
    <property type="entry name" value="Type_1_exporter"/>
</dbReference>
<evidence type="ECO:0000259" key="8">
    <source>
        <dbReference type="PROSITE" id="PS50893"/>
    </source>
</evidence>
<dbReference type="GO" id="GO:0016887">
    <property type="term" value="F:ATP hydrolysis activity"/>
    <property type="evidence" value="ECO:0007669"/>
    <property type="project" value="InterPro"/>
</dbReference>
<evidence type="ECO:0000256" key="7">
    <source>
        <dbReference type="SAM" id="Phobius"/>
    </source>
</evidence>
<name>S6A3K5_9SPIR</name>
<dbReference type="InterPro" id="IPR003593">
    <property type="entry name" value="AAA+_ATPase"/>
</dbReference>
<dbReference type="Proteomes" id="UP000015620">
    <property type="component" value="Chromosome"/>
</dbReference>
<dbReference type="SUPFAM" id="SSF52540">
    <property type="entry name" value="P-loop containing nucleoside triphosphate hydrolases"/>
    <property type="match status" value="1"/>
</dbReference>
<dbReference type="InterPro" id="IPR011527">
    <property type="entry name" value="ABC1_TM_dom"/>
</dbReference>
<keyword evidence="5 7" id="KW-1133">Transmembrane helix</keyword>
<dbReference type="AlphaFoldDB" id="S6A3K5"/>
<evidence type="ECO:0000313" key="11">
    <source>
        <dbReference type="Proteomes" id="UP000015620"/>
    </source>
</evidence>
<evidence type="ECO:0000256" key="2">
    <source>
        <dbReference type="ARBA" id="ARBA00022692"/>
    </source>
</evidence>
<dbReference type="GeneID" id="301089767"/>
<accession>S6A3K5</accession>
<dbReference type="InterPro" id="IPR036640">
    <property type="entry name" value="ABC1_TM_sf"/>
</dbReference>
<keyword evidence="4 10" id="KW-0067">ATP-binding</keyword>
<dbReference type="RefSeq" id="WP_020964946.1">
    <property type="nucleotide sequence ID" value="NC_022097.1"/>
</dbReference>
<feature type="domain" description="ABC transmembrane type-1" evidence="9">
    <location>
        <begin position="115"/>
        <end position="255"/>
    </location>
</feature>
<evidence type="ECO:0000313" key="10">
    <source>
        <dbReference type="EMBL" id="AGT43646.1"/>
    </source>
</evidence>
<evidence type="ECO:0000259" key="9">
    <source>
        <dbReference type="PROSITE" id="PS50929"/>
    </source>
</evidence>
<comment type="subcellular location">
    <subcellularLocation>
        <location evidence="1">Cell membrane</location>
        <topology evidence="1">Multi-pass membrane protein</topology>
    </subcellularLocation>
</comment>
<dbReference type="InterPro" id="IPR027417">
    <property type="entry name" value="P-loop_NTPase"/>
</dbReference>
<dbReference type="GO" id="GO:0005524">
    <property type="term" value="F:ATP binding"/>
    <property type="evidence" value="ECO:0007669"/>
    <property type="project" value="UniProtKB-KW"/>
</dbReference>
<dbReference type="InterPro" id="IPR003439">
    <property type="entry name" value="ABC_transporter-like_ATP-bd"/>
</dbReference>
<gene>
    <name evidence="10" type="ORF">TPE_1151</name>
</gene>
<dbReference type="OrthoDB" id="311344at2"/>
<dbReference type="GO" id="GO:0005886">
    <property type="term" value="C:plasma membrane"/>
    <property type="evidence" value="ECO:0007669"/>
    <property type="project" value="UniProtKB-SubCell"/>
</dbReference>
<dbReference type="PANTHER" id="PTHR24221">
    <property type="entry name" value="ATP-BINDING CASSETTE SUB-FAMILY B"/>
    <property type="match status" value="1"/>
</dbReference>
<organism evidence="10 11">
    <name type="scientific">Treponema pedis str. T A4</name>
    <dbReference type="NCBI Taxonomy" id="1291379"/>
    <lineage>
        <taxon>Bacteria</taxon>
        <taxon>Pseudomonadati</taxon>
        <taxon>Spirochaetota</taxon>
        <taxon>Spirochaetia</taxon>
        <taxon>Spirochaetales</taxon>
        <taxon>Treponemataceae</taxon>
        <taxon>Treponema</taxon>
    </lineage>
</organism>
<dbReference type="PROSITE" id="PS50929">
    <property type="entry name" value="ABC_TM1F"/>
    <property type="match status" value="1"/>
</dbReference>
<dbReference type="SUPFAM" id="SSF90123">
    <property type="entry name" value="ABC transporter transmembrane region"/>
    <property type="match status" value="1"/>
</dbReference>
<reference evidence="10 11" key="1">
    <citation type="journal article" date="2013" name="PLoS ONE">
        <title>Genome-Wide Relatedness of Treponema pedis, from Gingiva and Necrotic Skin Lesions of Pigs, with the Human Oral Pathogen Treponema denticola.</title>
        <authorList>
            <person name="Svartstrom O."/>
            <person name="Mushtaq M."/>
            <person name="Pringle M."/>
            <person name="Segerman B."/>
        </authorList>
    </citation>
    <scope>NUCLEOTIDE SEQUENCE [LARGE SCALE GENOMIC DNA]</scope>
    <source>
        <strain evidence="10">T A4</strain>
    </source>
</reference>
<proteinExistence type="predicted"/>